<feature type="domain" description="DeoR-like transcriptional repressor C-terminal sensor" evidence="2">
    <location>
        <begin position="2"/>
        <end position="76"/>
    </location>
</feature>
<dbReference type="Proteomes" id="UP000824007">
    <property type="component" value="Unassembled WGS sequence"/>
</dbReference>
<dbReference type="PANTHER" id="PTHR30363">
    <property type="entry name" value="HTH-TYPE TRANSCRIPTIONAL REGULATOR SRLR-RELATED"/>
    <property type="match status" value="1"/>
</dbReference>
<dbReference type="Pfam" id="PF00455">
    <property type="entry name" value="DeoRC"/>
    <property type="match status" value="1"/>
</dbReference>
<accession>A0A9D1YNF6</accession>
<keyword evidence="1" id="KW-0678">Repressor</keyword>
<protein>
    <recommendedName>
        <fullName evidence="2">DeoR-like transcriptional repressor C-terminal sensor domain-containing protein</fullName>
    </recommendedName>
</protein>
<reference evidence="3" key="1">
    <citation type="journal article" date="2021" name="PeerJ">
        <title>Extensive microbial diversity within the chicken gut microbiome revealed by metagenomics and culture.</title>
        <authorList>
            <person name="Gilroy R."/>
            <person name="Ravi A."/>
            <person name="Getino M."/>
            <person name="Pursley I."/>
            <person name="Horton D.L."/>
            <person name="Alikhan N.F."/>
            <person name="Baker D."/>
            <person name="Gharbi K."/>
            <person name="Hall N."/>
            <person name="Watson M."/>
            <person name="Adriaenssens E.M."/>
            <person name="Foster-Nyarko E."/>
            <person name="Jarju S."/>
            <person name="Secka A."/>
            <person name="Antonio M."/>
            <person name="Oren A."/>
            <person name="Chaudhuri R.R."/>
            <person name="La Ragione R."/>
            <person name="Hildebrand F."/>
            <person name="Pallen M.J."/>
        </authorList>
    </citation>
    <scope>NUCLEOTIDE SEQUENCE</scope>
    <source>
        <strain evidence="3">ChiSxjej3B15-24422</strain>
    </source>
</reference>
<evidence type="ECO:0000313" key="4">
    <source>
        <dbReference type="Proteomes" id="UP000824007"/>
    </source>
</evidence>
<evidence type="ECO:0000259" key="2">
    <source>
        <dbReference type="Pfam" id="PF00455"/>
    </source>
</evidence>
<dbReference type="InterPro" id="IPR014036">
    <property type="entry name" value="DeoR-like_C"/>
</dbReference>
<dbReference type="AlphaFoldDB" id="A0A9D1YNF6"/>
<proteinExistence type="predicted"/>
<organism evidence="3 4">
    <name type="scientific">Candidatus Eisenbergiella pullistercoris</name>
    <dbReference type="NCBI Taxonomy" id="2838555"/>
    <lineage>
        <taxon>Bacteria</taxon>
        <taxon>Bacillati</taxon>
        <taxon>Bacillota</taxon>
        <taxon>Clostridia</taxon>
        <taxon>Lachnospirales</taxon>
        <taxon>Lachnospiraceae</taxon>
        <taxon>Eisenbergiella</taxon>
    </lineage>
</organism>
<dbReference type="PANTHER" id="PTHR30363:SF4">
    <property type="entry name" value="GLYCEROL-3-PHOSPHATE REGULON REPRESSOR"/>
    <property type="match status" value="1"/>
</dbReference>
<dbReference type="EMBL" id="DXDD01000061">
    <property type="protein sequence ID" value="HIY59968.1"/>
    <property type="molecule type" value="Genomic_DNA"/>
</dbReference>
<reference evidence="3" key="2">
    <citation type="submission" date="2021-04" db="EMBL/GenBank/DDBJ databases">
        <authorList>
            <person name="Gilroy R."/>
        </authorList>
    </citation>
    <scope>NUCLEOTIDE SEQUENCE</scope>
    <source>
        <strain evidence="3">ChiSxjej3B15-24422</strain>
    </source>
</reference>
<feature type="non-terminal residue" evidence="3">
    <location>
        <position position="1"/>
    </location>
</feature>
<gene>
    <name evidence="3" type="ORF">H9831_04705</name>
</gene>
<comment type="caution">
    <text evidence="3">The sequence shown here is derived from an EMBL/GenBank/DDBJ whole genome shotgun (WGS) entry which is preliminary data.</text>
</comment>
<evidence type="ECO:0000256" key="1">
    <source>
        <dbReference type="ARBA" id="ARBA00022491"/>
    </source>
</evidence>
<dbReference type="SUPFAM" id="SSF100950">
    <property type="entry name" value="NagB/RpiA/CoA transferase-like"/>
    <property type="match status" value="1"/>
</dbReference>
<dbReference type="InterPro" id="IPR050313">
    <property type="entry name" value="Carb_Metab_HTH_regulators"/>
</dbReference>
<name>A0A9D1YNF6_9FIRM</name>
<evidence type="ECO:0000313" key="3">
    <source>
        <dbReference type="EMBL" id="HIY59968.1"/>
    </source>
</evidence>
<dbReference type="SMART" id="SM01134">
    <property type="entry name" value="DeoRC"/>
    <property type="match status" value="1"/>
</dbReference>
<sequence length="99" mass="10804">ALRTLENLYLDVLFLAGNGVDAQKGLTTPNFDTARIKKCLIAHSTHKVLLADHSKMNNVSFTKYADISDVDVFITDAGADRKSLKAIEDADIEVVVVDV</sequence>
<dbReference type="InterPro" id="IPR037171">
    <property type="entry name" value="NagB/RpiA_transferase-like"/>
</dbReference>